<sequence>MRCLLLLSLILLVSFPPHKCQTNNKNKEEAKNAVLPPCASCKVLVQSFKKGMEKTSRGKFEGGDSAWEEDKLGSYKTSEVRLIEIQENVCKDLDHGETQCHSLAEELESEIEEWWFKKQETDPDLFEYLCITKAERCCPKDTYGPQCTECPGFPDSVCNNNGKCKGAGTRKGNGKCTCDRGYTGDSCFECASGFYQSYKDKKKLLCTACHSACKGDCTGGSPQDCTEDCHSGWRKIEGKGCVDIDECVENEESCPKNHFCVNNEGNFTCIACDRACDGCYGDGPDMCEKCAERFIKKDNICVDTDILGRKSQENWARYVTYLGLAVATGIIFPLNIYIASVIGILVASYIGASEYMISQGKIQDAVPNLDLLNNL</sequence>
<keyword evidence="6" id="KW-1133">Transmembrane helix</keyword>
<evidence type="ECO:0000313" key="9">
    <source>
        <dbReference type="EMBL" id="KAL3407775.1"/>
    </source>
</evidence>
<dbReference type="SMART" id="SM00261">
    <property type="entry name" value="FU"/>
    <property type="match status" value="2"/>
</dbReference>
<dbReference type="Proteomes" id="UP001627154">
    <property type="component" value="Unassembled WGS sequence"/>
</dbReference>
<dbReference type="InterPro" id="IPR018097">
    <property type="entry name" value="EGF_Ca-bd_CS"/>
</dbReference>
<feature type="transmembrane region" description="Helical" evidence="6">
    <location>
        <begin position="318"/>
        <end position="351"/>
    </location>
</feature>
<dbReference type="PROSITE" id="PS50026">
    <property type="entry name" value="EGF_3"/>
    <property type="match status" value="1"/>
</dbReference>
<dbReference type="InterPro" id="IPR002049">
    <property type="entry name" value="LE_dom"/>
</dbReference>
<keyword evidence="2 5" id="KW-0245">EGF-like domain</keyword>
<comment type="similarity">
    <text evidence="1">Belongs to the CRELD family.</text>
</comment>
<keyword evidence="10" id="KW-1185">Reference proteome</keyword>
<accession>A0ABD2XQU0</accession>
<proteinExistence type="inferred from homology"/>
<dbReference type="AlphaFoldDB" id="A0ABD2XQU0"/>
<keyword evidence="7" id="KW-0732">Signal</keyword>
<evidence type="ECO:0000259" key="8">
    <source>
        <dbReference type="PROSITE" id="PS50026"/>
    </source>
</evidence>
<comment type="caution">
    <text evidence="9">The sequence shown here is derived from an EMBL/GenBank/DDBJ whole genome shotgun (WGS) entry which is preliminary data.</text>
</comment>
<evidence type="ECO:0000256" key="6">
    <source>
        <dbReference type="SAM" id="Phobius"/>
    </source>
</evidence>
<evidence type="ECO:0000256" key="7">
    <source>
        <dbReference type="SAM" id="SignalP"/>
    </source>
</evidence>
<dbReference type="CDD" id="cd00064">
    <property type="entry name" value="FU"/>
    <property type="match status" value="1"/>
</dbReference>
<keyword evidence="6" id="KW-0472">Membrane</keyword>
<evidence type="ECO:0000256" key="5">
    <source>
        <dbReference type="PROSITE-ProRule" id="PRU00076"/>
    </source>
</evidence>
<dbReference type="GO" id="GO:0048731">
    <property type="term" value="P:system development"/>
    <property type="evidence" value="ECO:0007669"/>
    <property type="project" value="UniProtKB-ARBA"/>
</dbReference>
<feature type="domain" description="EGF-like" evidence="8">
    <location>
        <begin position="148"/>
        <end position="188"/>
    </location>
</feature>
<feature type="disulfide bond" evidence="5">
    <location>
        <begin position="178"/>
        <end position="187"/>
    </location>
</feature>
<dbReference type="PROSITE" id="PS00022">
    <property type="entry name" value="EGF_1"/>
    <property type="match status" value="1"/>
</dbReference>
<dbReference type="GO" id="GO:0048513">
    <property type="term" value="P:animal organ development"/>
    <property type="evidence" value="ECO:0007669"/>
    <property type="project" value="UniProtKB-ARBA"/>
</dbReference>
<gene>
    <name evidence="9" type="ORF">TKK_000034</name>
</gene>
<dbReference type="SUPFAM" id="SSF57184">
    <property type="entry name" value="Growth factor receptor domain"/>
    <property type="match status" value="1"/>
</dbReference>
<name>A0ABD2XQU0_9HYME</name>
<protein>
    <recommendedName>
        <fullName evidence="8">EGF-like domain-containing protein</fullName>
    </recommendedName>
</protein>
<dbReference type="InterPro" id="IPR006212">
    <property type="entry name" value="Furin_repeat"/>
</dbReference>
<organism evidence="9 10">
    <name type="scientific">Trichogramma kaykai</name>
    <dbReference type="NCBI Taxonomy" id="54128"/>
    <lineage>
        <taxon>Eukaryota</taxon>
        <taxon>Metazoa</taxon>
        <taxon>Ecdysozoa</taxon>
        <taxon>Arthropoda</taxon>
        <taxon>Hexapoda</taxon>
        <taxon>Insecta</taxon>
        <taxon>Pterygota</taxon>
        <taxon>Neoptera</taxon>
        <taxon>Endopterygota</taxon>
        <taxon>Hymenoptera</taxon>
        <taxon>Apocrita</taxon>
        <taxon>Proctotrupomorpha</taxon>
        <taxon>Chalcidoidea</taxon>
        <taxon>Trichogrammatidae</taxon>
        <taxon>Trichogramma</taxon>
    </lineage>
</organism>
<comment type="caution">
    <text evidence="5">Lacks conserved residue(s) required for the propagation of feature annotation.</text>
</comment>
<dbReference type="InterPro" id="IPR021852">
    <property type="entry name" value="DUF3456"/>
</dbReference>
<dbReference type="Gene3D" id="2.10.220.10">
    <property type="entry name" value="Hormone Receptor, Insulin-like Growth Factor Receptor 1, Chain A, domain 2"/>
    <property type="match status" value="1"/>
</dbReference>
<dbReference type="InterPro" id="IPR000742">
    <property type="entry name" value="EGF"/>
</dbReference>
<evidence type="ECO:0000256" key="2">
    <source>
        <dbReference type="ARBA" id="ARBA00022536"/>
    </source>
</evidence>
<evidence type="ECO:0000256" key="1">
    <source>
        <dbReference type="ARBA" id="ARBA00005897"/>
    </source>
</evidence>
<evidence type="ECO:0000313" key="10">
    <source>
        <dbReference type="Proteomes" id="UP001627154"/>
    </source>
</evidence>
<keyword evidence="4 5" id="KW-1015">Disulfide bond</keyword>
<dbReference type="PROSITE" id="PS01248">
    <property type="entry name" value="EGF_LAM_1"/>
    <property type="match status" value="1"/>
</dbReference>
<evidence type="ECO:0000256" key="4">
    <source>
        <dbReference type="ARBA" id="ARBA00023157"/>
    </source>
</evidence>
<keyword evidence="3" id="KW-0106">Calcium</keyword>
<keyword evidence="6" id="KW-0812">Transmembrane</keyword>
<dbReference type="EMBL" id="JBJJXI010000002">
    <property type="protein sequence ID" value="KAL3407775.1"/>
    <property type="molecule type" value="Genomic_DNA"/>
</dbReference>
<dbReference type="Pfam" id="PF11938">
    <property type="entry name" value="DUF3456"/>
    <property type="match status" value="2"/>
</dbReference>
<reference evidence="9 10" key="1">
    <citation type="journal article" date="2024" name="bioRxiv">
        <title>A reference genome for Trichogramma kaykai: A tiny desert-dwelling parasitoid wasp with competing sex-ratio distorters.</title>
        <authorList>
            <person name="Culotta J."/>
            <person name="Lindsey A.R."/>
        </authorList>
    </citation>
    <scope>NUCLEOTIDE SEQUENCE [LARGE SCALE GENOMIC DNA]</scope>
    <source>
        <strain evidence="9 10">KSX58</strain>
    </source>
</reference>
<feature type="chain" id="PRO_5044875655" description="EGF-like domain-containing protein" evidence="7">
    <location>
        <begin position="21"/>
        <end position="375"/>
    </location>
</feature>
<evidence type="ECO:0000256" key="3">
    <source>
        <dbReference type="ARBA" id="ARBA00022837"/>
    </source>
</evidence>
<dbReference type="InterPro" id="IPR009030">
    <property type="entry name" value="Growth_fac_rcpt_cys_sf"/>
</dbReference>
<feature type="signal peptide" evidence="7">
    <location>
        <begin position="1"/>
        <end position="20"/>
    </location>
</feature>
<dbReference type="PROSITE" id="PS01187">
    <property type="entry name" value="EGF_CA"/>
    <property type="match status" value="1"/>
</dbReference>